<dbReference type="PANTHER" id="PTHR34512:SF30">
    <property type="entry name" value="OUTER MEMBRANE PROTEIN ASSEMBLY FACTOR BAMB"/>
    <property type="match status" value="1"/>
</dbReference>
<evidence type="ECO:0000259" key="2">
    <source>
        <dbReference type="Pfam" id="PF13360"/>
    </source>
</evidence>
<feature type="signal peptide" evidence="1">
    <location>
        <begin position="1"/>
        <end position="24"/>
    </location>
</feature>
<gene>
    <name evidence="3" type="ORF">Ani05nite_80660</name>
</gene>
<dbReference type="InterPro" id="IPR018391">
    <property type="entry name" value="PQQ_b-propeller_rpt"/>
</dbReference>
<feature type="chain" id="PRO_5039695025" description="Pyrrolo-quinoline quinone repeat domain-containing protein" evidence="1">
    <location>
        <begin position="25"/>
        <end position="456"/>
    </location>
</feature>
<name>A0A919MRS3_9ACTN</name>
<dbReference type="AlphaFoldDB" id="A0A919MRS3"/>
<dbReference type="EMBL" id="BOMQ01000104">
    <property type="protein sequence ID" value="GIE54532.1"/>
    <property type="molecule type" value="Genomic_DNA"/>
</dbReference>
<comment type="caution">
    <text evidence="3">The sequence shown here is derived from an EMBL/GenBank/DDBJ whole genome shotgun (WGS) entry which is preliminary data.</text>
</comment>
<dbReference type="Pfam" id="PF13360">
    <property type="entry name" value="PQQ_2"/>
    <property type="match status" value="1"/>
</dbReference>
<organism evidence="3 4">
    <name type="scientific">Actinoplanes nipponensis</name>
    <dbReference type="NCBI Taxonomy" id="135950"/>
    <lineage>
        <taxon>Bacteria</taxon>
        <taxon>Bacillati</taxon>
        <taxon>Actinomycetota</taxon>
        <taxon>Actinomycetes</taxon>
        <taxon>Micromonosporales</taxon>
        <taxon>Micromonosporaceae</taxon>
        <taxon>Actinoplanes</taxon>
    </lineage>
</organism>
<dbReference type="SUPFAM" id="SSF50998">
    <property type="entry name" value="Quinoprotein alcohol dehydrogenase-like"/>
    <property type="match status" value="2"/>
</dbReference>
<keyword evidence="4" id="KW-1185">Reference proteome</keyword>
<sequence>MRIRLIPAAVAALLLAAVVAPAPAVGATAASWPQFGHDARLSGANPDERIITRDTVGGLTLDYVAAGPANPVFGGISGSSPAVAGGVAYVGTDQGLLIAWPATGCGADQCDPLWTAPLSNGAFTTPAVAGGLVFVSSAGNAENGLGTLAAFPAAGCGRPSCRPVWTAAVPNTDSSPTVAGGVLYIVANDGRLLAFTASGCGRPTCAPLWTGNLKTSGQGAPAVANGLVYATSAERLVAFAAGGCGRRTCPPVWASRPVDGADTGSGLIQDVGPTVNGDTVYFASVDFQSARTSTIYAMSSSGCAAGQSLDCAPLWVTHPADFDAIQANLTVADGFLYGSTAGLLYAFDAGGCGRAVCGFRWLGNLGTSTGTGASPSVAGGVTYYTQNDGRIGGFDARGCGDLVCGPVFSTVTQPFEAFMTTPAIVNGRLYVAGPAVGGRPTMWVYHLPAGGTHPRR</sequence>
<evidence type="ECO:0000256" key="1">
    <source>
        <dbReference type="SAM" id="SignalP"/>
    </source>
</evidence>
<reference evidence="3" key="1">
    <citation type="submission" date="2021-01" db="EMBL/GenBank/DDBJ databases">
        <title>Whole genome shotgun sequence of Actinoplanes nipponensis NBRC 14063.</title>
        <authorList>
            <person name="Komaki H."/>
            <person name="Tamura T."/>
        </authorList>
    </citation>
    <scope>NUCLEOTIDE SEQUENCE</scope>
    <source>
        <strain evidence="3">NBRC 14063</strain>
    </source>
</reference>
<proteinExistence type="predicted"/>
<dbReference type="InterPro" id="IPR011047">
    <property type="entry name" value="Quinoprotein_ADH-like_sf"/>
</dbReference>
<dbReference type="Proteomes" id="UP000647172">
    <property type="component" value="Unassembled WGS sequence"/>
</dbReference>
<evidence type="ECO:0000313" key="4">
    <source>
        <dbReference type="Proteomes" id="UP000647172"/>
    </source>
</evidence>
<protein>
    <recommendedName>
        <fullName evidence="2">Pyrrolo-quinoline quinone repeat domain-containing protein</fullName>
    </recommendedName>
</protein>
<dbReference type="Gene3D" id="2.130.10.10">
    <property type="entry name" value="YVTN repeat-like/Quinoprotein amine dehydrogenase"/>
    <property type="match status" value="2"/>
</dbReference>
<keyword evidence="1" id="KW-0732">Signal</keyword>
<evidence type="ECO:0000313" key="3">
    <source>
        <dbReference type="EMBL" id="GIE54532.1"/>
    </source>
</evidence>
<feature type="domain" description="Pyrrolo-quinoline quinone repeat" evidence="2">
    <location>
        <begin position="77"/>
        <end position="140"/>
    </location>
</feature>
<dbReference type="SMART" id="SM00564">
    <property type="entry name" value="PQQ"/>
    <property type="match status" value="4"/>
</dbReference>
<accession>A0A919MRS3</accession>
<dbReference type="RefSeq" id="WP_203777431.1">
    <property type="nucleotide sequence ID" value="NZ_BAAAYJ010000050.1"/>
</dbReference>
<dbReference type="InterPro" id="IPR002372">
    <property type="entry name" value="PQQ_rpt_dom"/>
</dbReference>
<dbReference type="InterPro" id="IPR015943">
    <property type="entry name" value="WD40/YVTN_repeat-like_dom_sf"/>
</dbReference>
<dbReference type="PANTHER" id="PTHR34512">
    <property type="entry name" value="CELL SURFACE PROTEIN"/>
    <property type="match status" value="1"/>
</dbReference>